<reference evidence="2 3" key="1">
    <citation type="journal article" date="2009" name="Appl. Environ. Microbiol.">
        <title>Three genomes from the phylum Acidobacteria provide insight into the lifestyles of these microorganisms in soils.</title>
        <authorList>
            <person name="Ward N.L."/>
            <person name="Challacombe J.F."/>
            <person name="Janssen P.H."/>
            <person name="Henrissat B."/>
            <person name="Coutinho P.M."/>
            <person name="Wu M."/>
            <person name="Xie G."/>
            <person name="Haft D.H."/>
            <person name="Sait M."/>
            <person name="Badger J."/>
            <person name="Barabote R.D."/>
            <person name="Bradley B."/>
            <person name="Brettin T.S."/>
            <person name="Brinkac L.M."/>
            <person name="Bruce D."/>
            <person name="Creasy T."/>
            <person name="Daugherty S.C."/>
            <person name="Davidsen T.M."/>
            <person name="DeBoy R.T."/>
            <person name="Detter J.C."/>
            <person name="Dodson R.J."/>
            <person name="Durkin A.S."/>
            <person name="Ganapathy A."/>
            <person name="Gwinn-Giglio M."/>
            <person name="Han C.S."/>
            <person name="Khouri H."/>
            <person name="Kiss H."/>
            <person name="Kothari S.P."/>
            <person name="Madupu R."/>
            <person name="Nelson K.E."/>
            <person name="Nelson W.C."/>
            <person name="Paulsen I."/>
            <person name="Penn K."/>
            <person name="Ren Q."/>
            <person name="Rosovitz M.J."/>
            <person name="Selengut J.D."/>
            <person name="Shrivastava S."/>
            <person name="Sullivan S.A."/>
            <person name="Tapia R."/>
            <person name="Thompson L.S."/>
            <person name="Watkins K.L."/>
            <person name="Yang Q."/>
            <person name="Yu C."/>
            <person name="Zafar N."/>
            <person name="Zhou L."/>
            <person name="Kuske C.R."/>
        </authorList>
    </citation>
    <scope>NUCLEOTIDE SEQUENCE [LARGE SCALE GENOMIC DNA]</scope>
    <source>
        <strain evidence="2 3">Ellin345</strain>
    </source>
</reference>
<gene>
    <name evidence="2" type="ordered locus">Acid345_1318</name>
</gene>
<organism evidence="2 3">
    <name type="scientific">Koribacter versatilis (strain Ellin345)</name>
    <dbReference type="NCBI Taxonomy" id="204669"/>
    <lineage>
        <taxon>Bacteria</taxon>
        <taxon>Pseudomonadati</taxon>
        <taxon>Acidobacteriota</taxon>
        <taxon>Terriglobia</taxon>
        <taxon>Terriglobales</taxon>
        <taxon>Candidatus Korobacteraceae</taxon>
        <taxon>Candidatus Korobacter</taxon>
    </lineage>
</organism>
<dbReference type="STRING" id="204669.Acid345_1318"/>
<name>Q1IS30_KORVE</name>
<keyword evidence="1" id="KW-0732">Signal</keyword>
<protein>
    <recommendedName>
        <fullName evidence="4">Lipoprotein</fullName>
    </recommendedName>
</protein>
<dbReference type="Proteomes" id="UP000002432">
    <property type="component" value="Chromosome"/>
</dbReference>
<evidence type="ECO:0000313" key="2">
    <source>
        <dbReference type="EMBL" id="ABF40320.1"/>
    </source>
</evidence>
<dbReference type="KEGG" id="aba:Acid345_1318"/>
<accession>Q1IS30</accession>
<feature type="signal peptide" evidence="1">
    <location>
        <begin position="1"/>
        <end position="20"/>
    </location>
</feature>
<evidence type="ECO:0008006" key="4">
    <source>
        <dbReference type="Google" id="ProtNLM"/>
    </source>
</evidence>
<dbReference type="HOGENOM" id="CLU_1822797_0_0_0"/>
<proteinExistence type="predicted"/>
<dbReference type="AlphaFoldDB" id="Q1IS30"/>
<feature type="chain" id="PRO_5004191204" description="Lipoprotein" evidence="1">
    <location>
        <begin position="21"/>
        <end position="141"/>
    </location>
</feature>
<sequence length="141" mass="15115">MRAAITAFAFVLLVACSAIPQDQSRYLYVRVMAPNGSYAWPHAMVELQEVPALGALPIMHLKGETDLQGVVRFRLESVTATKLRVSLVGFPILCSDQLTFSRDAIMGAGAVADARSCVRHPASAVHAKAGELIVFAQGADF</sequence>
<keyword evidence="3" id="KW-1185">Reference proteome</keyword>
<evidence type="ECO:0000256" key="1">
    <source>
        <dbReference type="SAM" id="SignalP"/>
    </source>
</evidence>
<dbReference type="EMBL" id="CP000360">
    <property type="protein sequence ID" value="ABF40320.1"/>
    <property type="molecule type" value="Genomic_DNA"/>
</dbReference>
<dbReference type="RefSeq" id="WP_011522122.1">
    <property type="nucleotide sequence ID" value="NC_008009.1"/>
</dbReference>
<dbReference type="PROSITE" id="PS51257">
    <property type="entry name" value="PROKAR_LIPOPROTEIN"/>
    <property type="match status" value="1"/>
</dbReference>
<evidence type="ECO:0000313" key="3">
    <source>
        <dbReference type="Proteomes" id="UP000002432"/>
    </source>
</evidence>
<dbReference type="EnsemblBacteria" id="ABF40320">
    <property type="protein sequence ID" value="ABF40320"/>
    <property type="gene ID" value="Acid345_1318"/>
</dbReference>